<gene>
    <name evidence="9" type="ORF">U1T56_16790</name>
</gene>
<keyword evidence="2" id="KW-1003">Cell membrane</keyword>
<feature type="transmembrane region" description="Helical" evidence="7">
    <location>
        <begin position="200"/>
        <end position="225"/>
    </location>
</feature>
<keyword evidence="6 7" id="KW-0472">Membrane</keyword>
<evidence type="ECO:0000256" key="1">
    <source>
        <dbReference type="ARBA" id="ARBA00004429"/>
    </source>
</evidence>
<comment type="function">
    <text evidence="7">Part of the tripartite ATP-independent periplasmic (TRAP) transport system.</text>
</comment>
<name>A0ABU8XXZ8_9PROT</name>
<evidence type="ECO:0000256" key="5">
    <source>
        <dbReference type="ARBA" id="ARBA00022989"/>
    </source>
</evidence>
<keyword evidence="3 7" id="KW-0997">Cell inner membrane</keyword>
<sequence>MIDTTGELLALGLFASLCGTLMLGFPVAFTLAGTSLLFAAIGYLLGHFDPAFFLSLAPRYFGVMTSETLVAVPLFVFMGFVLERSRIAEELLQTLGVLFGNLRGGLGYAVVLVGAVLAASTGVVGAVVVTMSLISLPTMLRAGYDPKLATGIICASATLAQIIPPSTVLVFVADILQGVNQAAQLRLGNQAPEPVSVGDLFAGAFLPGFVLVALLLLWVAFHALVDPASCPPLALPDAERWALRRRVVVALVFPSLLIVSVLGSILAGIATATESASLGASGALLFAALRGRLSLGLVREASLRTALTTSMIFVILLGASVFSLVFRGLGGEALVEESLRAMPGGRIGAMAVFMAVMFVLGFFLDTFEIVFVMVPIFGPPLLVMGCDPLWLGVMIGLNLQTSFLTPPFGATLFYMRSAAPPAIPTGTLWRGVVVPVALQLLTLLLVWLFPALATWLPKVVFG</sequence>
<feature type="transmembrane region" description="Helical" evidence="7">
    <location>
        <begin position="397"/>
        <end position="415"/>
    </location>
</feature>
<comment type="caution">
    <text evidence="9">The sequence shown here is derived from an EMBL/GenBank/DDBJ whole genome shotgun (WGS) entry which is preliminary data.</text>
</comment>
<keyword evidence="4 7" id="KW-0812">Transmembrane</keyword>
<feature type="transmembrane region" description="Helical" evidence="7">
    <location>
        <begin position="427"/>
        <end position="449"/>
    </location>
</feature>
<evidence type="ECO:0000256" key="6">
    <source>
        <dbReference type="ARBA" id="ARBA00023136"/>
    </source>
</evidence>
<dbReference type="NCBIfam" id="TIGR00786">
    <property type="entry name" value="dctM"/>
    <property type="match status" value="1"/>
</dbReference>
<protein>
    <recommendedName>
        <fullName evidence="7">TRAP transporter large permease protein</fullName>
    </recommendedName>
</protein>
<reference evidence="9 10" key="1">
    <citation type="submission" date="2024-01" db="EMBL/GenBank/DDBJ databases">
        <title>Multi-omics insights into the function and evolution of sodium benzoate biodegradation pathways in Benzoatithermus flavus gen. nov., sp. nov. from hot spring.</title>
        <authorList>
            <person name="Hu C.-J."/>
            <person name="Li W.-J."/>
        </authorList>
    </citation>
    <scope>NUCLEOTIDE SEQUENCE [LARGE SCALE GENOMIC DNA]</scope>
    <source>
        <strain evidence="9 10">SYSU G07066</strain>
    </source>
</reference>
<evidence type="ECO:0000313" key="10">
    <source>
        <dbReference type="Proteomes" id="UP001375743"/>
    </source>
</evidence>
<evidence type="ECO:0000259" key="8">
    <source>
        <dbReference type="Pfam" id="PF06808"/>
    </source>
</evidence>
<keyword evidence="7" id="KW-0813">Transport</keyword>
<feature type="transmembrane region" description="Helical" evidence="7">
    <location>
        <begin position="69"/>
        <end position="87"/>
    </location>
</feature>
<feature type="domain" description="TRAP C4-dicarboxylate transport system permease DctM subunit" evidence="8">
    <location>
        <begin position="15"/>
        <end position="451"/>
    </location>
</feature>
<feature type="transmembrane region" description="Helical" evidence="7">
    <location>
        <begin position="107"/>
        <end position="136"/>
    </location>
</feature>
<comment type="subcellular location">
    <subcellularLocation>
        <location evidence="1 7">Cell inner membrane</location>
        <topology evidence="1 7">Multi-pass membrane protein</topology>
    </subcellularLocation>
</comment>
<dbReference type="EMBL" id="JBBLZC010000018">
    <property type="protein sequence ID" value="MEK0084812.1"/>
    <property type="molecule type" value="Genomic_DNA"/>
</dbReference>
<feature type="transmembrane region" description="Helical" evidence="7">
    <location>
        <begin position="346"/>
        <end position="364"/>
    </location>
</feature>
<dbReference type="PANTHER" id="PTHR33362">
    <property type="entry name" value="SIALIC ACID TRAP TRANSPORTER PERMEASE PROTEIN SIAT-RELATED"/>
    <property type="match status" value="1"/>
</dbReference>
<evidence type="ECO:0000256" key="4">
    <source>
        <dbReference type="ARBA" id="ARBA00022692"/>
    </source>
</evidence>
<dbReference type="InterPro" id="IPR010656">
    <property type="entry name" value="DctM"/>
</dbReference>
<comment type="similarity">
    <text evidence="7">Belongs to the TRAP transporter large permease family.</text>
</comment>
<feature type="transmembrane region" description="Helical" evidence="7">
    <location>
        <begin position="148"/>
        <end position="173"/>
    </location>
</feature>
<dbReference type="RefSeq" id="WP_418160664.1">
    <property type="nucleotide sequence ID" value="NZ_JBBLZC010000018.1"/>
</dbReference>
<evidence type="ECO:0000256" key="7">
    <source>
        <dbReference type="RuleBase" id="RU369079"/>
    </source>
</evidence>
<feature type="transmembrane region" description="Helical" evidence="7">
    <location>
        <begin position="305"/>
        <end position="326"/>
    </location>
</feature>
<comment type="caution">
    <text evidence="7">Lacks conserved residue(s) required for the propagation of feature annotation.</text>
</comment>
<keyword evidence="10" id="KW-1185">Reference proteome</keyword>
<dbReference type="InterPro" id="IPR004681">
    <property type="entry name" value="TRAP_DctM"/>
</dbReference>
<dbReference type="Proteomes" id="UP001375743">
    <property type="component" value="Unassembled WGS sequence"/>
</dbReference>
<feature type="transmembrane region" description="Helical" evidence="7">
    <location>
        <begin position="7"/>
        <end position="29"/>
    </location>
</feature>
<evidence type="ECO:0000256" key="3">
    <source>
        <dbReference type="ARBA" id="ARBA00022519"/>
    </source>
</evidence>
<dbReference type="PANTHER" id="PTHR33362:SF7">
    <property type="entry name" value="SLL1103 PROTEIN"/>
    <property type="match status" value="1"/>
</dbReference>
<proteinExistence type="inferred from homology"/>
<dbReference type="Pfam" id="PF06808">
    <property type="entry name" value="DctM"/>
    <property type="match status" value="1"/>
</dbReference>
<feature type="transmembrane region" description="Helical" evidence="7">
    <location>
        <begin position="246"/>
        <end position="270"/>
    </location>
</feature>
<evidence type="ECO:0000313" key="9">
    <source>
        <dbReference type="EMBL" id="MEK0084812.1"/>
    </source>
</evidence>
<comment type="subunit">
    <text evidence="7">The complex comprises the extracytoplasmic solute receptor protein and the two transmembrane proteins.</text>
</comment>
<evidence type="ECO:0000256" key="2">
    <source>
        <dbReference type="ARBA" id="ARBA00022475"/>
    </source>
</evidence>
<keyword evidence="5 7" id="KW-1133">Transmembrane helix</keyword>
<accession>A0ABU8XXZ8</accession>
<organism evidence="9 10">
    <name type="scientific">Benzoatithermus flavus</name>
    <dbReference type="NCBI Taxonomy" id="3108223"/>
    <lineage>
        <taxon>Bacteria</taxon>
        <taxon>Pseudomonadati</taxon>
        <taxon>Pseudomonadota</taxon>
        <taxon>Alphaproteobacteria</taxon>
        <taxon>Geminicoccales</taxon>
        <taxon>Geminicoccaceae</taxon>
        <taxon>Benzoatithermus</taxon>
    </lineage>
</organism>